<name>A0A3E5EWJ6_9FIRM</name>
<keyword evidence="1" id="KW-0812">Transmembrane</keyword>
<evidence type="ECO:0000313" key="3">
    <source>
        <dbReference type="Proteomes" id="UP000260841"/>
    </source>
</evidence>
<dbReference type="Proteomes" id="UP000260841">
    <property type="component" value="Unassembled WGS sequence"/>
</dbReference>
<keyword evidence="1" id="KW-1133">Transmembrane helix</keyword>
<reference evidence="2 3" key="1">
    <citation type="submission" date="2018-08" db="EMBL/GenBank/DDBJ databases">
        <title>A genome reference for cultivated species of the human gut microbiota.</title>
        <authorList>
            <person name="Zou Y."/>
            <person name="Xue W."/>
            <person name="Luo G."/>
        </authorList>
    </citation>
    <scope>NUCLEOTIDE SEQUENCE [LARGE SCALE GENOMIC DNA]</scope>
    <source>
        <strain evidence="2 3">OM03-2</strain>
    </source>
</reference>
<dbReference type="Pfam" id="PF10066">
    <property type="entry name" value="DUF2304"/>
    <property type="match status" value="1"/>
</dbReference>
<keyword evidence="1" id="KW-0472">Membrane</keyword>
<organism evidence="2 3">
    <name type="scientific">Dorea formicigenerans</name>
    <dbReference type="NCBI Taxonomy" id="39486"/>
    <lineage>
        <taxon>Bacteria</taxon>
        <taxon>Bacillati</taxon>
        <taxon>Bacillota</taxon>
        <taxon>Clostridia</taxon>
        <taxon>Lachnospirales</taxon>
        <taxon>Lachnospiraceae</taxon>
        <taxon>Dorea</taxon>
    </lineage>
</organism>
<gene>
    <name evidence="2" type="ORF">DXB36_02335</name>
</gene>
<feature type="transmembrane region" description="Helical" evidence="1">
    <location>
        <begin position="34"/>
        <end position="57"/>
    </location>
</feature>
<feature type="transmembrane region" description="Helical" evidence="1">
    <location>
        <begin position="69"/>
        <end position="87"/>
    </location>
</feature>
<proteinExistence type="predicted"/>
<accession>A0A3E5EWJ6</accession>
<comment type="caution">
    <text evidence="2">The sequence shown here is derived from an EMBL/GenBank/DDBJ whole genome shotgun (WGS) entry which is preliminary data.</text>
</comment>
<evidence type="ECO:0000313" key="2">
    <source>
        <dbReference type="EMBL" id="RGN93188.1"/>
    </source>
</evidence>
<dbReference type="AlphaFoldDB" id="A0A3E5EWJ6"/>
<protein>
    <submittedName>
        <fullName evidence="2">DUF2304 domain-containing protein</fullName>
    </submittedName>
</protein>
<feature type="transmembrane region" description="Helical" evidence="1">
    <location>
        <begin position="6"/>
        <end position="22"/>
    </location>
</feature>
<evidence type="ECO:0000256" key="1">
    <source>
        <dbReference type="SAM" id="Phobius"/>
    </source>
</evidence>
<dbReference type="RefSeq" id="WP_117605887.1">
    <property type="nucleotide sequence ID" value="NZ_JAAIOF010000006.1"/>
</dbReference>
<dbReference type="InterPro" id="IPR019277">
    <property type="entry name" value="DUF2304"/>
</dbReference>
<sequence>MPVVLRIVLIVSSILMLIYMLKKVKKSKVQIEHTIFWIIFGVFLILISLIPQIVYLFAHLLGIQSPANLVLVFIIFILLIKQFLMTIEMSQLEIKIRELVEEIALKEKKDEEL</sequence>
<dbReference type="EMBL" id="QSVB01000002">
    <property type="protein sequence ID" value="RGN93188.1"/>
    <property type="molecule type" value="Genomic_DNA"/>
</dbReference>